<evidence type="ECO:0000256" key="5">
    <source>
        <dbReference type="SAM" id="MobiDB-lite"/>
    </source>
</evidence>
<dbReference type="Proteomes" id="UP000199323">
    <property type="component" value="Unassembled WGS sequence"/>
</dbReference>
<evidence type="ECO:0000256" key="1">
    <source>
        <dbReference type="ARBA" id="ARBA00004953"/>
    </source>
</evidence>
<dbReference type="InterPro" id="IPR036588">
    <property type="entry name" value="CobH/CbiC_sf"/>
</dbReference>
<evidence type="ECO:0000313" key="7">
    <source>
        <dbReference type="EMBL" id="SFF16940.1"/>
    </source>
</evidence>
<dbReference type="GO" id="GO:0016993">
    <property type="term" value="F:precorrin-8X methylmutase activity"/>
    <property type="evidence" value="ECO:0007669"/>
    <property type="project" value="InterPro"/>
</dbReference>
<dbReference type="RefSeq" id="WP_093714388.1">
    <property type="nucleotide sequence ID" value="NZ_FONG01000009.1"/>
</dbReference>
<accession>A0A1I2GJ03</accession>
<dbReference type="AlphaFoldDB" id="A0A1I2GJ03"/>
<evidence type="ECO:0000313" key="8">
    <source>
        <dbReference type="Proteomes" id="UP000199323"/>
    </source>
</evidence>
<sequence>MSRTVHPIEQESFRILRSRLDTSGMTPLRRAVVERVIHSSADLGYATDLVCDEDELRAAHAALHAGAPVVADVEMVASGITARSSVCRLADASPGPGLTRSAHAVRLAYAQVGPGAVWVIGCAPTALEELLALDAAPALVIGMPVGFVGAAESKAHLRASGLPAVSNISEKGGSAVAAAALNALLYTDPADLPAPPEQPVPGRRLPEHAAPEHAVPAHPVKENHQ</sequence>
<feature type="region of interest" description="Disordered" evidence="5">
    <location>
        <begin position="188"/>
        <end position="225"/>
    </location>
</feature>
<reference evidence="8" key="1">
    <citation type="submission" date="2016-10" db="EMBL/GenBank/DDBJ databases">
        <authorList>
            <person name="Varghese N."/>
            <person name="Submissions S."/>
        </authorList>
    </citation>
    <scope>NUCLEOTIDE SEQUENCE [LARGE SCALE GENOMIC DNA]</scope>
    <source>
        <strain evidence="8">CGMCC 4.3510</strain>
    </source>
</reference>
<evidence type="ECO:0000256" key="4">
    <source>
        <dbReference type="ARBA" id="ARBA00023235"/>
    </source>
</evidence>
<dbReference type="EMBL" id="FONG01000009">
    <property type="protein sequence ID" value="SFF16940.1"/>
    <property type="molecule type" value="Genomic_DNA"/>
</dbReference>
<dbReference type="OrthoDB" id="9780708at2"/>
<dbReference type="PANTHER" id="PTHR43588:SF1">
    <property type="entry name" value="COBALT-PRECORRIN-8 METHYLMUTASE"/>
    <property type="match status" value="1"/>
</dbReference>
<evidence type="ECO:0000256" key="3">
    <source>
        <dbReference type="ARBA" id="ARBA00022573"/>
    </source>
</evidence>
<dbReference type="Gene3D" id="3.40.50.10230">
    <property type="entry name" value="Cobalamin biosynthesis CobH/CbiC, precorrin-8X methylmutase"/>
    <property type="match status" value="1"/>
</dbReference>
<comment type="pathway">
    <text evidence="1">Cofactor biosynthesis; adenosylcobalamin biosynthesis.</text>
</comment>
<feature type="domain" description="Cobalamin biosynthesis precorrin-8X methylmutase CobH/CbiC" evidence="6">
    <location>
        <begin position="8"/>
        <end position="186"/>
    </location>
</feature>
<dbReference type="GO" id="GO:0009236">
    <property type="term" value="P:cobalamin biosynthetic process"/>
    <property type="evidence" value="ECO:0007669"/>
    <property type="project" value="UniProtKB-UniPathway"/>
</dbReference>
<dbReference type="InterPro" id="IPR003722">
    <property type="entry name" value="Cbl_synth_CobH/CbiC"/>
</dbReference>
<gene>
    <name evidence="7" type="ORF">SAMN05216251_10973</name>
</gene>
<evidence type="ECO:0000259" key="6">
    <source>
        <dbReference type="Pfam" id="PF02570"/>
    </source>
</evidence>
<proteinExistence type="inferred from homology"/>
<dbReference type="STRING" id="380248.SAMN05216251_10973"/>
<keyword evidence="8" id="KW-1185">Reference proteome</keyword>
<comment type="similarity">
    <text evidence="2">Belongs to the CobH/CbiC family.</text>
</comment>
<keyword evidence="3" id="KW-0169">Cobalamin biosynthesis</keyword>
<dbReference type="SUPFAM" id="SSF63965">
    <property type="entry name" value="Precorrin-8X methylmutase CbiC/CobH"/>
    <property type="match status" value="1"/>
</dbReference>
<dbReference type="UniPathway" id="UPA00148"/>
<protein>
    <submittedName>
        <fullName evidence="7">Precorrin-8X methylmutase</fullName>
    </submittedName>
</protein>
<name>A0A1I2GJ03_9ACTN</name>
<evidence type="ECO:0000256" key="2">
    <source>
        <dbReference type="ARBA" id="ARBA00009774"/>
    </source>
</evidence>
<dbReference type="Pfam" id="PF02570">
    <property type="entry name" value="CbiC"/>
    <property type="match status" value="1"/>
</dbReference>
<organism evidence="7 8">
    <name type="scientific">Actinacidiphila alni</name>
    <dbReference type="NCBI Taxonomy" id="380248"/>
    <lineage>
        <taxon>Bacteria</taxon>
        <taxon>Bacillati</taxon>
        <taxon>Actinomycetota</taxon>
        <taxon>Actinomycetes</taxon>
        <taxon>Kitasatosporales</taxon>
        <taxon>Streptomycetaceae</taxon>
        <taxon>Actinacidiphila</taxon>
    </lineage>
</organism>
<keyword evidence="4" id="KW-0413">Isomerase</keyword>
<dbReference type="PANTHER" id="PTHR43588">
    <property type="entry name" value="COBALT-PRECORRIN-8 METHYLMUTASE"/>
    <property type="match status" value="1"/>
</dbReference>